<comment type="caution">
    <text evidence="4">The sequence shown here is derived from an EMBL/GenBank/DDBJ whole genome shotgun (WGS) entry which is preliminary data.</text>
</comment>
<keyword evidence="3" id="KW-0732">Signal</keyword>
<dbReference type="Gene3D" id="3.30.160.320">
    <property type="match status" value="1"/>
</dbReference>
<dbReference type="InterPro" id="IPR024509">
    <property type="entry name" value="Anti-LPS_factor/Scygonadin"/>
</dbReference>
<proteinExistence type="predicted"/>
<name>A0A423TFR6_PENVA</name>
<dbReference type="Pfam" id="PF11630">
    <property type="entry name" value="Anti-LPS-SCYG"/>
    <property type="match status" value="1"/>
</dbReference>
<dbReference type="AlphaFoldDB" id="A0A423TFR6"/>
<evidence type="ECO:0000256" key="3">
    <source>
        <dbReference type="SAM" id="SignalP"/>
    </source>
</evidence>
<feature type="signal peptide" evidence="3">
    <location>
        <begin position="1"/>
        <end position="20"/>
    </location>
</feature>
<dbReference type="EMBL" id="QCYY01001790">
    <property type="protein sequence ID" value="ROT75296.1"/>
    <property type="molecule type" value="Genomic_DNA"/>
</dbReference>
<dbReference type="Proteomes" id="UP000283509">
    <property type="component" value="Unassembled WGS sequence"/>
</dbReference>
<dbReference type="InterPro" id="IPR038539">
    <property type="entry name" value="Anti-LPS_factor/Scygonadin_sf"/>
</dbReference>
<protein>
    <submittedName>
        <fullName evidence="4">Anti-lipopolysaccharide factor 2</fullName>
    </submittedName>
</protein>
<evidence type="ECO:0000256" key="1">
    <source>
        <dbReference type="ARBA" id="ARBA00022529"/>
    </source>
</evidence>
<organism evidence="4 5">
    <name type="scientific">Penaeus vannamei</name>
    <name type="common">Whiteleg shrimp</name>
    <name type="synonym">Litopenaeus vannamei</name>
    <dbReference type="NCBI Taxonomy" id="6689"/>
    <lineage>
        <taxon>Eukaryota</taxon>
        <taxon>Metazoa</taxon>
        <taxon>Ecdysozoa</taxon>
        <taxon>Arthropoda</taxon>
        <taxon>Crustacea</taxon>
        <taxon>Multicrustacea</taxon>
        <taxon>Malacostraca</taxon>
        <taxon>Eumalacostraca</taxon>
        <taxon>Eucarida</taxon>
        <taxon>Decapoda</taxon>
        <taxon>Dendrobranchiata</taxon>
        <taxon>Penaeoidea</taxon>
        <taxon>Penaeidae</taxon>
        <taxon>Penaeus</taxon>
    </lineage>
</organism>
<reference evidence="4 5" key="1">
    <citation type="submission" date="2018-04" db="EMBL/GenBank/DDBJ databases">
        <authorList>
            <person name="Zhang X."/>
            <person name="Yuan J."/>
            <person name="Li F."/>
            <person name="Xiang J."/>
        </authorList>
    </citation>
    <scope>NUCLEOTIDE SEQUENCE [LARGE SCALE GENOMIC DNA]</scope>
    <source>
        <tissue evidence="4">Muscle</tissue>
    </source>
</reference>
<dbReference type="GO" id="GO:0042742">
    <property type="term" value="P:defense response to bacterium"/>
    <property type="evidence" value="ECO:0007669"/>
    <property type="project" value="UniProtKB-KW"/>
</dbReference>
<sequence length="148" mass="16604">MRPSVMITLLVLVLAAQCTARKKEKILKEADQQPLGHWMTKSVTFMGHSCKTEVELGFSHWTGYYQCTFSCDPWTDITGKASSPSKLVAAEECMQDFVNKAVNSNLISWTDIEKQGSWVVAVAGVTRRCESKCGSLQTQDIDDFQRDF</sequence>
<gene>
    <name evidence="4" type="ORF">C7M84_006173</name>
</gene>
<keyword evidence="1" id="KW-0929">Antimicrobial</keyword>
<evidence type="ECO:0000313" key="4">
    <source>
        <dbReference type="EMBL" id="ROT75296.1"/>
    </source>
</evidence>
<evidence type="ECO:0000256" key="2">
    <source>
        <dbReference type="ARBA" id="ARBA00023022"/>
    </source>
</evidence>
<keyword evidence="5" id="KW-1185">Reference proteome</keyword>
<reference evidence="4 5" key="2">
    <citation type="submission" date="2019-01" db="EMBL/GenBank/DDBJ databases">
        <title>The decoding of complex shrimp genome reveals the adaptation for benthos swimmer, frequently molting mechanism and breeding impact on genome.</title>
        <authorList>
            <person name="Sun Y."/>
            <person name="Gao Y."/>
            <person name="Yu Y."/>
        </authorList>
    </citation>
    <scope>NUCLEOTIDE SEQUENCE [LARGE SCALE GENOMIC DNA]</scope>
    <source>
        <tissue evidence="4">Muscle</tissue>
    </source>
</reference>
<keyword evidence="2" id="KW-0044">Antibiotic</keyword>
<accession>A0A423TFR6</accession>
<evidence type="ECO:0000313" key="5">
    <source>
        <dbReference type="Proteomes" id="UP000283509"/>
    </source>
</evidence>
<feature type="chain" id="PRO_5019165450" evidence="3">
    <location>
        <begin position="21"/>
        <end position="148"/>
    </location>
</feature>